<dbReference type="PANTHER" id="PTHR48081:SF13">
    <property type="entry name" value="ALPHA_BETA HYDROLASE"/>
    <property type="match status" value="1"/>
</dbReference>
<comment type="caution">
    <text evidence="3">The sequence shown here is derived from an EMBL/GenBank/DDBJ whole genome shotgun (WGS) entry which is preliminary data.</text>
</comment>
<dbReference type="AlphaFoldDB" id="A0A5M3X7U6"/>
<evidence type="ECO:0000259" key="2">
    <source>
        <dbReference type="Pfam" id="PF20434"/>
    </source>
</evidence>
<proteinExistence type="predicted"/>
<keyword evidence="4" id="KW-1185">Reference proteome</keyword>
<accession>A0A5M3X7U6</accession>
<dbReference type="InterPro" id="IPR050300">
    <property type="entry name" value="GDXG_lipolytic_enzyme"/>
</dbReference>
<dbReference type="OrthoDB" id="9803828at2"/>
<evidence type="ECO:0000313" key="4">
    <source>
        <dbReference type="Proteomes" id="UP000377595"/>
    </source>
</evidence>
<dbReference type="InterPro" id="IPR029058">
    <property type="entry name" value="AB_hydrolase_fold"/>
</dbReference>
<dbReference type="EMBL" id="BLAF01000004">
    <property type="protein sequence ID" value="GES17170.1"/>
    <property type="molecule type" value="Genomic_DNA"/>
</dbReference>
<organism evidence="3 4">
    <name type="scientific">Acrocarpospora pleiomorpha</name>
    <dbReference type="NCBI Taxonomy" id="90975"/>
    <lineage>
        <taxon>Bacteria</taxon>
        <taxon>Bacillati</taxon>
        <taxon>Actinomycetota</taxon>
        <taxon>Actinomycetes</taxon>
        <taxon>Streptosporangiales</taxon>
        <taxon>Streptosporangiaceae</taxon>
        <taxon>Acrocarpospora</taxon>
    </lineage>
</organism>
<dbReference type="InterPro" id="IPR049492">
    <property type="entry name" value="BD-FAE-like_dom"/>
</dbReference>
<evidence type="ECO:0000256" key="1">
    <source>
        <dbReference type="ARBA" id="ARBA00022801"/>
    </source>
</evidence>
<dbReference type="SUPFAM" id="SSF53474">
    <property type="entry name" value="alpha/beta-Hydrolases"/>
    <property type="match status" value="1"/>
</dbReference>
<gene>
    <name evidence="3" type="ORF">Aple_000650</name>
</gene>
<dbReference type="Proteomes" id="UP000377595">
    <property type="component" value="Unassembled WGS sequence"/>
</dbReference>
<dbReference type="Gene3D" id="3.40.50.1820">
    <property type="entry name" value="alpha/beta hydrolase"/>
    <property type="match status" value="1"/>
</dbReference>
<keyword evidence="1 3" id="KW-0378">Hydrolase</keyword>
<protein>
    <submittedName>
        <fullName evidence="3">Alpha/beta hydrolase</fullName>
    </submittedName>
</protein>
<evidence type="ECO:0000313" key="3">
    <source>
        <dbReference type="EMBL" id="GES17170.1"/>
    </source>
</evidence>
<feature type="domain" description="BD-FAE-like" evidence="2">
    <location>
        <begin position="70"/>
        <end position="280"/>
    </location>
</feature>
<dbReference type="GO" id="GO:0016787">
    <property type="term" value="F:hydrolase activity"/>
    <property type="evidence" value="ECO:0007669"/>
    <property type="project" value="UniProtKB-KW"/>
</dbReference>
<dbReference type="Pfam" id="PF20434">
    <property type="entry name" value="BD-FAE"/>
    <property type="match status" value="1"/>
</dbReference>
<sequence length="327" mass="34538">MPHPSQACLREENVNPVKFGTALPPIEVIPYTVVDQRLLEPVAVSVLDGATSYLNVAIGSHVGWRPLRVDLHVPATHPAPFPVVVYAHGGAFVAGVKEMGPWAGLPSRGIAVVSVEYRLAGEARYPEPVEDIVTAIRWVRSSADQFGLDPGRVAGWGSSAGGYLMGRAALSGGNTGGGPVAELADHSAELDAVVLHYAPVDLGAVLDVAAADPSLRDRLAVTIDLVYGRTLDDADLPEVLEHGSVVAAARRAERLPAFLLAHGSADRTVPLAQSRMLRDAIAERGGSCELVVVDGQEHASPVFAEPEIVDPTIEFLFAAWARDGGRR</sequence>
<name>A0A5M3X7U6_9ACTN</name>
<dbReference type="PANTHER" id="PTHR48081">
    <property type="entry name" value="AB HYDROLASE SUPERFAMILY PROTEIN C4A8.06C"/>
    <property type="match status" value="1"/>
</dbReference>
<reference evidence="3 4" key="1">
    <citation type="submission" date="2019-10" db="EMBL/GenBank/DDBJ databases">
        <title>Whole genome shotgun sequence of Acrocarpospora pleiomorpha NBRC 16267.</title>
        <authorList>
            <person name="Ichikawa N."/>
            <person name="Kimura A."/>
            <person name="Kitahashi Y."/>
            <person name="Komaki H."/>
            <person name="Oguchi A."/>
        </authorList>
    </citation>
    <scope>NUCLEOTIDE SEQUENCE [LARGE SCALE GENOMIC DNA]</scope>
    <source>
        <strain evidence="3 4">NBRC 16267</strain>
    </source>
</reference>